<dbReference type="AlphaFoldDB" id="A0A2K8Z7V5"/>
<dbReference type="Gene3D" id="1.20.1290.10">
    <property type="entry name" value="AhpD-like"/>
    <property type="match status" value="1"/>
</dbReference>
<dbReference type="OrthoDB" id="9801997at2"/>
<protein>
    <submittedName>
        <fullName evidence="1">Carboxymuconolactone decarboxylase family protein</fullName>
    </submittedName>
</protein>
<keyword evidence="2" id="KW-1185">Reference proteome</keyword>
<dbReference type="InterPro" id="IPR029032">
    <property type="entry name" value="AhpD-like"/>
</dbReference>
<name>A0A2K8Z7V5_9BACT</name>
<gene>
    <name evidence="1" type="ORF">CWM47_31235</name>
</gene>
<proteinExistence type="predicted"/>
<dbReference type="PANTHER" id="PTHR34846:SF10">
    <property type="entry name" value="CYTOPLASMIC PROTEIN"/>
    <property type="match status" value="1"/>
</dbReference>
<dbReference type="KEGG" id="spir:CWM47_31235"/>
<dbReference type="RefSeq" id="WP_100992479.1">
    <property type="nucleotide sequence ID" value="NZ_CP025096.1"/>
</dbReference>
<evidence type="ECO:0000313" key="2">
    <source>
        <dbReference type="Proteomes" id="UP000232883"/>
    </source>
</evidence>
<reference evidence="1 2" key="1">
    <citation type="submission" date="2017-11" db="EMBL/GenBank/DDBJ databases">
        <title>Taxonomic description and genome sequences of Spirosoma HA7 sp. nov., isolated from pollen microhabitat of Corylus avellana.</title>
        <authorList>
            <person name="Ambika Manirajan B."/>
            <person name="Suarez C."/>
            <person name="Ratering S."/>
            <person name="Geissler-Plaum R."/>
            <person name="Cardinale M."/>
            <person name="Sylvia S."/>
        </authorList>
    </citation>
    <scope>NUCLEOTIDE SEQUENCE [LARGE SCALE GENOMIC DNA]</scope>
    <source>
        <strain evidence="1 2">HA7</strain>
    </source>
</reference>
<dbReference type="SUPFAM" id="SSF69118">
    <property type="entry name" value="AhpD-like"/>
    <property type="match status" value="1"/>
</dbReference>
<dbReference type="PANTHER" id="PTHR34846">
    <property type="entry name" value="4-CARBOXYMUCONOLACTONE DECARBOXYLASE FAMILY PROTEIN (AFU_ORTHOLOGUE AFUA_6G11590)"/>
    <property type="match status" value="1"/>
</dbReference>
<dbReference type="Proteomes" id="UP000232883">
    <property type="component" value="Chromosome"/>
</dbReference>
<sequence>MDTPFLTPIEKPKSLLWKVLYFFTRKRFGKVITPLKVMAVRLPLAFGSFSGKIGQLDRKLKLPPETVMLVRERVAQLNVCLFCIDIGRAFTIMAHMNQAKFEALSDYSRSPLFSEKEKVLLDFVTRLTRDRQMEAELFDKLAQQYDERSICEIVWIVASEFYYNMSNIGLNIHSDMICDIAQKKVISDKKEVAATAQIN</sequence>
<organism evidence="1 2">
    <name type="scientific">Spirosoma pollinicola</name>
    <dbReference type="NCBI Taxonomy" id="2057025"/>
    <lineage>
        <taxon>Bacteria</taxon>
        <taxon>Pseudomonadati</taxon>
        <taxon>Bacteroidota</taxon>
        <taxon>Cytophagia</taxon>
        <taxon>Cytophagales</taxon>
        <taxon>Cytophagaceae</taxon>
        <taxon>Spirosoma</taxon>
    </lineage>
</organism>
<evidence type="ECO:0000313" key="1">
    <source>
        <dbReference type="EMBL" id="AUD05928.1"/>
    </source>
</evidence>
<dbReference type="EMBL" id="CP025096">
    <property type="protein sequence ID" value="AUD05928.1"/>
    <property type="molecule type" value="Genomic_DNA"/>
</dbReference>
<accession>A0A2K8Z7V5</accession>